<evidence type="ECO:0000313" key="2">
    <source>
        <dbReference type="RefSeq" id="XP_065666138.1"/>
    </source>
</evidence>
<sequence length="502" mass="58111">MIGQNKIKRKNTERLRYIYLLKYPLRELPQRQLPSNGDILRYYQFIVRESQVKYKPTSTNVGCKLKSKSKNLVCENGVCTDPDSSCLVSRIKKVWDNAGFGKKFVICGYNIKTKIIKLNLKYKKLIKLSSLNWNSSLDKQSKLEKDFLTESYQLFDISTKNFKKDILADRLRTDDAKLEDINFYEDQKLHRKGYMETKVNEDYSRRVLDANRRKNKLDKLREKELERQKNLKDINDVLLSHDSMTEEIQFSSEEEKSNEDCEISEEDDFLGNGRKCRYNSGDTINLAVNVEKLIECTAVPATRFNVGVQRHLAILSEVFKAGGIEINDIPLSRSTLHRKKFKYVELEGDSEWISISNHLKGRRLIFHFDTKLLEQITTGLNIIRKIERLAVSVSSPDDDTMGDHLLGVVQCPSSKGVDQAEQVHNLLEYYGCTEQIIGICCDTTASNTGGVNGAFQILTDILKLPILWIMCRNKYMKYMYLTIWLPLLVRKLKVQEELFMSS</sequence>
<proteinExistence type="predicted"/>
<dbReference type="GeneID" id="136087397"/>
<organism evidence="1 2">
    <name type="scientific">Hydra vulgaris</name>
    <name type="common">Hydra</name>
    <name type="synonym">Hydra attenuata</name>
    <dbReference type="NCBI Taxonomy" id="6087"/>
    <lineage>
        <taxon>Eukaryota</taxon>
        <taxon>Metazoa</taxon>
        <taxon>Cnidaria</taxon>
        <taxon>Hydrozoa</taxon>
        <taxon>Hydroidolina</taxon>
        <taxon>Anthoathecata</taxon>
        <taxon>Aplanulata</taxon>
        <taxon>Hydridae</taxon>
        <taxon>Hydra</taxon>
    </lineage>
</organism>
<evidence type="ECO:0000313" key="1">
    <source>
        <dbReference type="Proteomes" id="UP001652625"/>
    </source>
</evidence>
<keyword evidence="1" id="KW-1185">Reference proteome</keyword>
<dbReference type="Proteomes" id="UP001652625">
    <property type="component" value="Chromosome 11"/>
</dbReference>
<reference evidence="2" key="1">
    <citation type="submission" date="2025-08" db="UniProtKB">
        <authorList>
            <consortium name="RefSeq"/>
        </authorList>
    </citation>
    <scope>IDENTIFICATION</scope>
</reference>
<protein>
    <submittedName>
        <fullName evidence="2">Uncharacterized protein LOC136087397 isoform X2</fullName>
    </submittedName>
</protein>
<dbReference type="RefSeq" id="XP_065666138.1">
    <property type="nucleotide sequence ID" value="XM_065810066.1"/>
</dbReference>
<gene>
    <name evidence="2" type="primary">LOC136087397</name>
</gene>
<accession>A0ABM4CW17</accession>
<name>A0ABM4CW17_HYDVU</name>